<name>A0A9D4EHR5_DREPO</name>
<sequence>MESADLNDKLFYILIKKQRQKVNENVQTLKVNEKEVNGSEKLLEAWKDHFKILAIPEDRDFHGNSKVNLALEQNNIIENQIKKGRETLENTDNSEVQKAIESLNIGKAVDDNGISSEHFKYAKSEVTPILVDIVNDIFNNLDVPKAMKCGILNPIHKKRKG</sequence>
<comment type="caution">
    <text evidence="1">The sequence shown here is derived from an EMBL/GenBank/DDBJ whole genome shotgun (WGS) entry which is preliminary data.</text>
</comment>
<proteinExistence type="predicted"/>
<organism evidence="1 2">
    <name type="scientific">Dreissena polymorpha</name>
    <name type="common">Zebra mussel</name>
    <name type="synonym">Mytilus polymorpha</name>
    <dbReference type="NCBI Taxonomy" id="45954"/>
    <lineage>
        <taxon>Eukaryota</taxon>
        <taxon>Metazoa</taxon>
        <taxon>Spiralia</taxon>
        <taxon>Lophotrochozoa</taxon>
        <taxon>Mollusca</taxon>
        <taxon>Bivalvia</taxon>
        <taxon>Autobranchia</taxon>
        <taxon>Heteroconchia</taxon>
        <taxon>Euheterodonta</taxon>
        <taxon>Imparidentia</taxon>
        <taxon>Neoheterodontei</taxon>
        <taxon>Myida</taxon>
        <taxon>Dreissenoidea</taxon>
        <taxon>Dreissenidae</taxon>
        <taxon>Dreissena</taxon>
    </lineage>
</organism>
<evidence type="ECO:0000313" key="1">
    <source>
        <dbReference type="EMBL" id="KAH3779888.1"/>
    </source>
</evidence>
<keyword evidence="2" id="KW-1185">Reference proteome</keyword>
<protein>
    <submittedName>
        <fullName evidence="1">Uncharacterized protein</fullName>
    </submittedName>
</protein>
<reference evidence="1" key="1">
    <citation type="journal article" date="2019" name="bioRxiv">
        <title>The Genome of the Zebra Mussel, Dreissena polymorpha: A Resource for Invasive Species Research.</title>
        <authorList>
            <person name="McCartney M.A."/>
            <person name="Auch B."/>
            <person name="Kono T."/>
            <person name="Mallez S."/>
            <person name="Zhang Y."/>
            <person name="Obille A."/>
            <person name="Becker A."/>
            <person name="Abrahante J.E."/>
            <person name="Garbe J."/>
            <person name="Badalamenti J.P."/>
            <person name="Herman A."/>
            <person name="Mangelson H."/>
            <person name="Liachko I."/>
            <person name="Sullivan S."/>
            <person name="Sone E.D."/>
            <person name="Koren S."/>
            <person name="Silverstein K.A.T."/>
            <person name="Beckman K.B."/>
            <person name="Gohl D.M."/>
        </authorList>
    </citation>
    <scope>NUCLEOTIDE SEQUENCE</scope>
    <source>
        <strain evidence="1">Duluth1</strain>
        <tissue evidence="1">Whole animal</tissue>
    </source>
</reference>
<accession>A0A9D4EHR5</accession>
<dbReference type="Proteomes" id="UP000828390">
    <property type="component" value="Unassembled WGS sequence"/>
</dbReference>
<dbReference type="AlphaFoldDB" id="A0A9D4EHR5"/>
<reference evidence="1" key="2">
    <citation type="submission" date="2020-11" db="EMBL/GenBank/DDBJ databases">
        <authorList>
            <person name="McCartney M.A."/>
            <person name="Auch B."/>
            <person name="Kono T."/>
            <person name="Mallez S."/>
            <person name="Becker A."/>
            <person name="Gohl D.M."/>
            <person name="Silverstein K.A.T."/>
            <person name="Koren S."/>
            <person name="Bechman K.B."/>
            <person name="Herman A."/>
            <person name="Abrahante J.E."/>
            <person name="Garbe J."/>
        </authorList>
    </citation>
    <scope>NUCLEOTIDE SEQUENCE</scope>
    <source>
        <strain evidence="1">Duluth1</strain>
        <tissue evidence="1">Whole animal</tissue>
    </source>
</reference>
<gene>
    <name evidence="1" type="ORF">DPMN_157696</name>
</gene>
<evidence type="ECO:0000313" key="2">
    <source>
        <dbReference type="Proteomes" id="UP000828390"/>
    </source>
</evidence>
<dbReference type="EMBL" id="JAIWYP010000008">
    <property type="protein sequence ID" value="KAH3779888.1"/>
    <property type="molecule type" value="Genomic_DNA"/>
</dbReference>